<dbReference type="EC" id="3.6.1.56" evidence="14"/>
<evidence type="ECO:0000313" key="27">
    <source>
        <dbReference type="EMBL" id="THG33167.1"/>
    </source>
</evidence>
<comment type="catalytic activity">
    <reaction evidence="21">
        <text>N(6)-methyl-ATP + H2O = N(6)-methyl-AMP + diphosphate + H(+)</text>
        <dbReference type="Rhea" id="RHEA:67608"/>
        <dbReference type="ChEBI" id="CHEBI:15377"/>
        <dbReference type="ChEBI" id="CHEBI:15378"/>
        <dbReference type="ChEBI" id="CHEBI:33019"/>
        <dbReference type="ChEBI" id="CHEBI:144842"/>
        <dbReference type="ChEBI" id="CHEBI:172873"/>
    </reaction>
    <physiologicalReaction direction="left-to-right" evidence="21">
        <dbReference type="Rhea" id="RHEA:67609"/>
    </physiologicalReaction>
</comment>
<dbReference type="Proteomes" id="UP000309133">
    <property type="component" value="Unassembled WGS sequence"/>
</dbReference>
<feature type="domain" description="Nudix hydrolase" evidence="26">
    <location>
        <begin position="1"/>
        <end position="131"/>
    </location>
</feature>
<evidence type="ECO:0000256" key="2">
    <source>
        <dbReference type="ARBA" id="ARBA00004496"/>
    </source>
</evidence>
<evidence type="ECO:0000256" key="5">
    <source>
        <dbReference type="ARBA" id="ARBA00022490"/>
    </source>
</evidence>
<comment type="function">
    <text evidence="24">Oxidized purine nucleoside triphosphate hydrolase which is a prominent sanitizer of the oxidized nucleotide pool. Catalyzes the hydrolysis of 2-oxo-dATP (2-hydroxy-dATP) into 2-oxo-dAMP. Also has a significant hydrolase activity toward 2-oxo-ATP, 8-oxo-dGTP and 8-oxo-dATP. Through the hydrolysis of oxidized purine nucleoside triphosphates, prevents their incorporation into DNA and the subsequent transversions A:T to C:G and G:C to T:A. Also catalyzes the hydrolysis of methylated purine nucleoside triphosphate preventing their integration into DNA. Through this antimutagenic activity protects cells from oxidative stress.</text>
</comment>
<evidence type="ECO:0000256" key="23">
    <source>
        <dbReference type="ARBA" id="ARBA00049032"/>
    </source>
</evidence>
<dbReference type="InterPro" id="IPR020476">
    <property type="entry name" value="Nudix_hydrolase"/>
</dbReference>
<protein>
    <recommendedName>
        <fullName evidence="15">Oxidized purine nucleoside triphosphate hydrolase</fullName>
        <ecNumber evidence="14">3.6.1.56</ecNumber>
    </recommendedName>
    <alternativeName>
        <fullName evidence="19">2-hydroxy-dATP diphosphatase</fullName>
    </alternativeName>
    <alternativeName>
        <fullName evidence="18">7,8-dihydro-8-oxoguanine triphosphatase</fullName>
    </alternativeName>
    <alternativeName>
        <fullName evidence="17">8-oxo-dGTPase</fullName>
    </alternativeName>
    <alternativeName>
        <fullName evidence="20">Methylated purine nucleoside triphosphate hydrolase</fullName>
    </alternativeName>
    <alternativeName>
        <fullName evidence="16">Nucleoside diphosphate-linked moiety X motif 1</fullName>
    </alternativeName>
</protein>
<keyword evidence="7 25" id="KW-0378">Hydrolase</keyword>
<evidence type="ECO:0000256" key="3">
    <source>
        <dbReference type="ARBA" id="ARBA00005582"/>
    </source>
</evidence>
<dbReference type="PANTHER" id="PTHR43758">
    <property type="entry name" value="7,8-DIHYDRO-8-OXOGUANINE TRIPHOSPHATASE"/>
    <property type="match status" value="1"/>
</dbReference>
<comment type="catalytic activity">
    <reaction evidence="10">
        <text>8-oxo-dATP + H2O = 8-oxo-dAMP + diphosphate + H(+)</text>
        <dbReference type="Rhea" id="RHEA:65396"/>
        <dbReference type="ChEBI" id="CHEBI:15377"/>
        <dbReference type="ChEBI" id="CHEBI:15378"/>
        <dbReference type="ChEBI" id="CHEBI:33019"/>
        <dbReference type="ChEBI" id="CHEBI:71361"/>
        <dbReference type="ChEBI" id="CHEBI:172871"/>
    </reaction>
    <physiologicalReaction direction="left-to-right" evidence="10">
        <dbReference type="Rhea" id="RHEA:65397"/>
    </physiologicalReaction>
</comment>
<dbReference type="AlphaFoldDB" id="A0A4V3WTT3"/>
<keyword evidence="6" id="KW-0479">Metal-binding</keyword>
<evidence type="ECO:0000256" key="13">
    <source>
        <dbReference type="ARBA" id="ARBA00024596"/>
    </source>
</evidence>
<evidence type="ECO:0000256" key="22">
    <source>
        <dbReference type="ARBA" id="ARBA00048894"/>
    </source>
</evidence>
<dbReference type="EMBL" id="SSSM01000001">
    <property type="protein sequence ID" value="THG33167.1"/>
    <property type="molecule type" value="Genomic_DNA"/>
</dbReference>
<dbReference type="PROSITE" id="PS00893">
    <property type="entry name" value="NUDIX_BOX"/>
    <property type="match status" value="1"/>
</dbReference>
<keyword evidence="5" id="KW-0963">Cytoplasm</keyword>
<name>A0A4V3WTT3_9MICO</name>
<comment type="catalytic activity">
    <reaction evidence="23">
        <text>N(6)-methyl-dATP + H2O = N(6)-methyl-dAMP + diphosphate + H(+)</text>
        <dbReference type="Rhea" id="RHEA:67604"/>
        <dbReference type="ChEBI" id="CHEBI:15377"/>
        <dbReference type="ChEBI" id="CHEBI:15378"/>
        <dbReference type="ChEBI" id="CHEBI:33019"/>
        <dbReference type="ChEBI" id="CHEBI:169976"/>
        <dbReference type="ChEBI" id="CHEBI:172872"/>
    </reaction>
    <physiologicalReaction direction="left-to-right" evidence="23">
        <dbReference type="Rhea" id="RHEA:67605"/>
    </physiologicalReaction>
</comment>
<dbReference type="GO" id="GO:0005737">
    <property type="term" value="C:cytoplasm"/>
    <property type="evidence" value="ECO:0007669"/>
    <property type="project" value="UniProtKB-SubCell"/>
</dbReference>
<keyword evidence="9" id="KW-0694">RNA-binding</keyword>
<evidence type="ECO:0000256" key="25">
    <source>
        <dbReference type="RuleBase" id="RU003476"/>
    </source>
</evidence>
<dbReference type="GO" id="GO:0046872">
    <property type="term" value="F:metal ion binding"/>
    <property type="evidence" value="ECO:0007669"/>
    <property type="project" value="UniProtKB-KW"/>
</dbReference>
<comment type="catalytic activity">
    <reaction evidence="12">
        <text>8-oxo-dGTP + H2O = 8-oxo-dGMP + diphosphate + H(+)</text>
        <dbReference type="Rhea" id="RHEA:31575"/>
        <dbReference type="ChEBI" id="CHEBI:15377"/>
        <dbReference type="ChEBI" id="CHEBI:15378"/>
        <dbReference type="ChEBI" id="CHEBI:33019"/>
        <dbReference type="ChEBI" id="CHEBI:63224"/>
        <dbReference type="ChEBI" id="CHEBI:77896"/>
    </reaction>
    <physiologicalReaction direction="left-to-right" evidence="12">
        <dbReference type="Rhea" id="RHEA:31576"/>
    </physiologicalReaction>
</comment>
<evidence type="ECO:0000256" key="16">
    <source>
        <dbReference type="ARBA" id="ARBA00029673"/>
    </source>
</evidence>
<keyword evidence="8" id="KW-0460">Magnesium</keyword>
<dbReference type="InterPro" id="IPR020084">
    <property type="entry name" value="NUDIX_hydrolase_CS"/>
</dbReference>
<evidence type="ECO:0000256" key="11">
    <source>
        <dbReference type="ARBA" id="ARBA00024459"/>
    </source>
</evidence>
<proteinExistence type="inferred from homology"/>
<accession>A0A4V3WTT3</accession>
<evidence type="ECO:0000256" key="12">
    <source>
        <dbReference type="ARBA" id="ARBA00024486"/>
    </source>
</evidence>
<dbReference type="GO" id="GO:0003723">
    <property type="term" value="F:RNA binding"/>
    <property type="evidence" value="ECO:0007669"/>
    <property type="project" value="UniProtKB-KW"/>
</dbReference>
<evidence type="ECO:0000256" key="9">
    <source>
        <dbReference type="ARBA" id="ARBA00022884"/>
    </source>
</evidence>
<evidence type="ECO:0000256" key="15">
    <source>
        <dbReference type="ARBA" id="ARBA00026218"/>
    </source>
</evidence>
<evidence type="ECO:0000256" key="6">
    <source>
        <dbReference type="ARBA" id="ARBA00022723"/>
    </source>
</evidence>
<evidence type="ECO:0000256" key="14">
    <source>
        <dbReference type="ARBA" id="ARBA00026103"/>
    </source>
</evidence>
<dbReference type="PROSITE" id="PS51462">
    <property type="entry name" value="NUDIX"/>
    <property type="match status" value="1"/>
</dbReference>
<dbReference type="GO" id="GO:0008413">
    <property type="term" value="F:8-oxo-7,8-dihydroguanosine triphosphate pyrophosphatase activity"/>
    <property type="evidence" value="ECO:0007669"/>
    <property type="project" value="InterPro"/>
</dbReference>
<evidence type="ECO:0000313" key="28">
    <source>
        <dbReference type="Proteomes" id="UP000309133"/>
    </source>
</evidence>
<dbReference type="GO" id="GO:0008828">
    <property type="term" value="F:dATP diphosphatase activity"/>
    <property type="evidence" value="ECO:0007669"/>
    <property type="project" value="UniProtKB-EC"/>
</dbReference>
<comment type="catalytic activity">
    <reaction evidence="13">
        <text>2-oxo-ATP + H2O = 2-oxo-AMP + diphosphate + H(+)</text>
        <dbReference type="Rhea" id="RHEA:67392"/>
        <dbReference type="ChEBI" id="CHEBI:15377"/>
        <dbReference type="ChEBI" id="CHEBI:15378"/>
        <dbReference type="ChEBI" id="CHEBI:33019"/>
        <dbReference type="ChEBI" id="CHEBI:71395"/>
        <dbReference type="ChEBI" id="CHEBI:172878"/>
    </reaction>
    <physiologicalReaction direction="left-to-right" evidence="13">
        <dbReference type="Rhea" id="RHEA:67393"/>
    </physiologicalReaction>
</comment>
<dbReference type="CDD" id="cd03427">
    <property type="entry name" value="NUDIX_MTH1_Nudt1"/>
    <property type="match status" value="1"/>
</dbReference>
<dbReference type="InterPro" id="IPR000086">
    <property type="entry name" value="NUDIX_hydrolase_dom"/>
</dbReference>
<comment type="caution">
    <text evidence="27">The sequence shown here is derived from an EMBL/GenBank/DDBJ whole genome shotgun (WGS) entry which is preliminary data.</text>
</comment>
<dbReference type="InterPro" id="IPR015797">
    <property type="entry name" value="NUDIX_hydrolase-like_dom_sf"/>
</dbReference>
<comment type="subcellular location">
    <subcellularLocation>
        <location evidence="2">Cytoplasm</location>
    </subcellularLocation>
</comment>
<evidence type="ECO:0000256" key="8">
    <source>
        <dbReference type="ARBA" id="ARBA00022842"/>
    </source>
</evidence>
<evidence type="ECO:0000256" key="7">
    <source>
        <dbReference type="ARBA" id="ARBA00022801"/>
    </source>
</evidence>
<organism evidence="27 28">
    <name type="scientific">Naasia lichenicola</name>
    <dbReference type="NCBI Taxonomy" id="2565933"/>
    <lineage>
        <taxon>Bacteria</taxon>
        <taxon>Bacillati</taxon>
        <taxon>Actinomycetota</taxon>
        <taxon>Actinomycetes</taxon>
        <taxon>Micrococcales</taxon>
        <taxon>Microbacteriaceae</taxon>
        <taxon>Naasia</taxon>
    </lineage>
</organism>
<dbReference type="PANTHER" id="PTHR43758:SF2">
    <property type="entry name" value="OXIDIZED PURINE NUCLEOSIDE TRIPHOSPHATE HYDROLASE"/>
    <property type="match status" value="1"/>
</dbReference>
<comment type="catalytic activity">
    <reaction evidence="22">
        <text>O(6)-methyl-dGTP + H2O = O(6)-methyl-dGMP + diphosphate + H(+)</text>
        <dbReference type="Rhea" id="RHEA:67600"/>
        <dbReference type="ChEBI" id="CHEBI:15377"/>
        <dbReference type="ChEBI" id="CHEBI:15378"/>
        <dbReference type="ChEBI" id="CHEBI:33019"/>
        <dbReference type="ChEBI" id="CHEBI:169974"/>
        <dbReference type="ChEBI" id="CHEBI:169975"/>
    </reaction>
    <physiologicalReaction direction="left-to-right" evidence="22">
        <dbReference type="Rhea" id="RHEA:67601"/>
    </physiologicalReaction>
</comment>
<dbReference type="GO" id="GO:0042262">
    <property type="term" value="P:DNA protection"/>
    <property type="evidence" value="ECO:0007669"/>
    <property type="project" value="InterPro"/>
</dbReference>
<dbReference type="RefSeq" id="WP_136425948.1">
    <property type="nucleotide sequence ID" value="NZ_SSSM01000001.1"/>
</dbReference>
<comment type="subunit">
    <text evidence="4">Monomer.</text>
</comment>
<evidence type="ECO:0000256" key="1">
    <source>
        <dbReference type="ARBA" id="ARBA00001946"/>
    </source>
</evidence>
<dbReference type="Pfam" id="PF00293">
    <property type="entry name" value="NUDIX"/>
    <property type="match status" value="1"/>
</dbReference>
<evidence type="ECO:0000256" key="21">
    <source>
        <dbReference type="ARBA" id="ARBA00048002"/>
    </source>
</evidence>
<reference evidence="27 28" key="1">
    <citation type="submission" date="2019-04" db="EMBL/GenBank/DDBJ databases">
        <authorList>
            <person name="Jiang L."/>
        </authorList>
    </citation>
    <scope>NUCLEOTIDE SEQUENCE [LARGE SCALE GENOMIC DNA]</scope>
    <source>
        <strain evidence="27 28">YIM 131853</strain>
    </source>
</reference>
<evidence type="ECO:0000256" key="18">
    <source>
        <dbReference type="ARBA" id="ARBA00030682"/>
    </source>
</evidence>
<evidence type="ECO:0000259" key="26">
    <source>
        <dbReference type="PROSITE" id="PS51462"/>
    </source>
</evidence>
<dbReference type="PRINTS" id="PR01403">
    <property type="entry name" value="8OXTPHPHTASE"/>
</dbReference>
<evidence type="ECO:0000256" key="4">
    <source>
        <dbReference type="ARBA" id="ARBA00011245"/>
    </source>
</evidence>
<comment type="catalytic activity">
    <reaction evidence="11">
        <text>2-oxo-dATP + H2O = 2-oxo-dAMP + diphosphate + H(+)</text>
        <dbReference type="Rhea" id="RHEA:31583"/>
        <dbReference type="ChEBI" id="CHEBI:15377"/>
        <dbReference type="ChEBI" id="CHEBI:15378"/>
        <dbReference type="ChEBI" id="CHEBI:33019"/>
        <dbReference type="ChEBI" id="CHEBI:63212"/>
        <dbReference type="ChEBI" id="CHEBI:77897"/>
        <dbReference type="EC" id="3.6.1.56"/>
    </reaction>
    <physiologicalReaction direction="left-to-right" evidence="11">
        <dbReference type="Rhea" id="RHEA:31584"/>
    </physiologicalReaction>
</comment>
<sequence length="155" mass="17065">MFAVAVTYLLRDGADGPEVLLGNKLTGIGTGRLVGPGGKLEPGESAEQAAIRETLEEVGVVVSSVVRIAELAYTFPRRPSWSQSSTAFLSRDWRGDPRSSDELEPQWFSVSRIPFDRMWDDARLWLPGALTGRFIRADCSYAADNATVDTFRLLD</sequence>
<evidence type="ECO:0000256" key="24">
    <source>
        <dbReference type="ARBA" id="ARBA00053094"/>
    </source>
</evidence>
<comment type="cofactor">
    <cofactor evidence="1">
        <name>Mg(2+)</name>
        <dbReference type="ChEBI" id="CHEBI:18420"/>
    </cofactor>
</comment>
<evidence type="ECO:0000256" key="17">
    <source>
        <dbReference type="ARBA" id="ARBA00030634"/>
    </source>
</evidence>
<evidence type="ECO:0000256" key="10">
    <source>
        <dbReference type="ARBA" id="ARBA00024448"/>
    </source>
</evidence>
<gene>
    <name evidence="27" type="ORF">E6C64_02075</name>
</gene>
<dbReference type="InterPro" id="IPR003563">
    <property type="entry name" value="8ODP"/>
</dbReference>
<evidence type="ECO:0000256" key="19">
    <source>
        <dbReference type="ARBA" id="ARBA00031927"/>
    </source>
</evidence>
<evidence type="ECO:0000256" key="20">
    <source>
        <dbReference type="ARBA" id="ARBA00032071"/>
    </source>
</evidence>
<dbReference type="Gene3D" id="3.90.79.10">
    <property type="entry name" value="Nucleoside Triphosphate Pyrophosphohydrolase"/>
    <property type="match status" value="1"/>
</dbReference>
<dbReference type="PRINTS" id="PR00502">
    <property type="entry name" value="NUDIXFAMILY"/>
</dbReference>
<dbReference type="OrthoDB" id="9804563at2"/>
<dbReference type="SUPFAM" id="SSF55811">
    <property type="entry name" value="Nudix"/>
    <property type="match status" value="1"/>
</dbReference>
<keyword evidence="28" id="KW-1185">Reference proteome</keyword>
<comment type="similarity">
    <text evidence="3 25">Belongs to the Nudix hydrolase family.</text>
</comment>